<dbReference type="InterPro" id="IPR036928">
    <property type="entry name" value="AS_sf"/>
</dbReference>
<evidence type="ECO:0000313" key="2">
    <source>
        <dbReference type="EMBL" id="PSH54520.1"/>
    </source>
</evidence>
<dbReference type="InterPro" id="IPR023631">
    <property type="entry name" value="Amidase_dom"/>
</dbReference>
<proteinExistence type="predicted"/>
<keyword evidence="2" id="KW-0378">Hydrolase</keyword>
<dbReference type="EMBL" id="PGGO01000087">
    <property type="protein sequence ID" value="PSH54520.1"/>
    <property type="molecule type" value="Genomic_DNA"/>
</dbReference>
<reference evidence="3" key="1">
    <citation type="submission" date="2017-11" db="EMBL/GenBank/DDBJ databases">
        <authorList>
            <person name="Kuznetsova I."/>
            <person name="Sazanova A."/>
            <person name="Chirak E."/>
            <person name="Safronova V."/>
            <person name="Willems A."/>
        </authorList>
    </citation>
    <scope>NUCLEOTIDE SEQUENCE [LARGE SCALE GENOMIC DNA]</scope>
    <source>
        <strain evidence="3">STM 196</strain>
    </source>
</reference>
<evidence type="ECO:0000259" key="1">
    <source>
        <dbReference type="Pfam" id="PF01425"/>
    </source>
</evidence>
<organism evidence="2 3">
    <name type="scientific">Phyllobacterium brassicacearum</name>
    <dbReference type="NCBI Taxonomy" id="314235"/>
    <lineage>
        <taxon>Bacteria</taxon>
        <taxon>Pseudomonadati</taxon>
        <taxon>Pseudomonadota</taxon>
        <taxon>Alphaproteobacteria</taxon>
        <taxon>Hyphomicrobiales</taxon>
        <taxon>Phyllobacteriaceae</taxon>
        <taxon>Phyllobacterium</taxon>
    </lineage>
</organism>
<dbReference type="Gene3D" id="3.90.1300.10">
    <property type="entry name" value="Amidase signature (AS) domain"/>
    <property type="match status" value="1"/>
</dbReference>
<keyword evidence="3" id="KW-1185">Reference proteome</keyword>
<dbReference type="NCBIfam" id="NF006169">
    <property type="entry name" value="PRK08310.1"/>
    <property type="match status" value="1"/>
</dbReference>
<dbReference type="Proteomes" id="UP000241444">
    <property type="component" value="Unassembled WGS sequence"/>
</dbReference>
<gene>
    <name evidence="2" type="ORF">CU102_29030</name>
</gene>
<dbReference type="AlphaFoldDB" id="A0A2P7AJY1"/>
<dbReference type="OrthoDB" id="9777859at2"/>
<sequence>MSTIPPLNALLDLPLPVVASGIGPLTGETLAVKDIFDVAGMITGCGNPQKESESLSAVKTAPAVQKLFDAGARFVGKTQTDELAFSMMGQNAHYPHPVNPRAPDRVPGGSSSGSVSAVAGGLATIAVGTDTGGSIRAPASFCGLVGLRTTHGRISLEGTMPLAHSLDTFGWFARDIALYEKVGSVLLGPDDEEFKLGRPLFIPLLEHLLLGEAEDAAYRKMYSTVCAHLGQARSARQPTASMDDLYLCLRQIQGFEAWAAHGAWISQKERNLGPAVKERFEYGSTIDFETYQAQTKRRDLFRSELSDLLKDDGVMVMPTVPGAAPLVTTSFDESQAYRERCVRLFCLSGLSGFPQITLPLGEVHGAPFGISLLGPKGSDLALIRLGRAILNTSEGQA</sequence>
<accession>A0A2P7AJY1</accession>
<dbReference type="SUPFAM" id="SSF75304">
    <property type="entry name" value="Amidase signature (AS) enzymes"/>
    <property type="match status" value="1"/>
</dbReference>
<name>A0A2P7AJY1_9HYPH</name>
<feature type="domain" description="Amidase" evidence="1">
    <location>
        <begin position="22"/>
        <end position="193"/>
    </location>
</feature>
<dbReference type="PANTHER" id="PTHR46310">
    <property type="entry name" value="AMIDASE 1"/>
    <property type="match status" value="1"/>
</dbReference>
<dbReference type="GO" id="GO:0004040">
    <property type="term" value="F:amidase activity"/>
    <property type="evidence" value="ECO:0007669"/>
    <property type="project" value="UniProtKB-EC"/>
</dbReference>
<comment type="caution">
    <text evidence="2">The sequence shown here is derived from an EMBL/GenBank/DDBJ whole genome shotgun (WGS) entry which is preliminary data.</text>
</comment>
<feature type="domain" description="Amidase" evidence="1">
    <location>
        <begin position="268"/>
        <end position="382"/>
    </location>
</feature>
<evidence type="ECO:0000313" key="3">
    <source>
        <dbReference type="Proteomes" id="UP000241444"/>
    </source>
</evidence>
<dbReference type="EC" id="3.5.1.4" evidence="2"/>
<protein>
    <submittedName>
        <fullName evidence="2">Amidase</fullName>
        <ecNumber evidence="2">3.5.1.4</ecNumber>
    </submittedName>
</protein>
<dbReference type="Pfam" id="PF01425">
    <property type="entry name" value="Amidase"/>
    <property type="match status" value="2"/>
</dbReference>
<dbReference type="PANTHER" id="PTHR46310:SF7">
    <property type="entry name" value="AMIDASE 1"/>
    <property type="match status" value="1"/>
</dbReference>
<dbReference type="RefSeq" id="WP_106714465.1">
    <property type="nucleotide sequence ID" value="NZ_PGGO01000087.1"/>
</dbReference>